<evidence type="ECO:0000256" key="1">
    <source>
        <dbReference type="SAM" id="MobiDB-lite"/>
    </source>
</evidence>
<sequence>MARNEAEVVKSKIKSRESVGAGFEPKCLVLAVKMFAKPARTGVGSRGRELQVQGSSSSHQPLVTAHS</sequence>
<dbReference type="Proteomes" id="UP000031532">
    <property type="component" value="Unassembled WGS sequence"/>
</dbReference>
<comment type="caution">
    <text evidence="2">The sequence shown here is derived from an EMBL/GenBank/DDBJ whole genome shotgun (WGS) entry which is preliminary data.</text>
</comment>
<feature type="compositionally biased region" description="Polar residues" evidence="1">
    <location>
        <begin position="52"/>
        <end position="67"/>
    </location>
</feature>
<evidence type="ECO:0000313" key="2">
    <source>
        <dbReference type="EMBL" id="NHC37147.1"/>
    </source>
</evidence>
<protein>
    <submittedName>
        <fullName evidence="2">Uncharacterized protein</fullName>
    </submittedName>
</protein>
<reference evidence="2 3" key="1">
    <citation type="journal article" date="2015" name="Genome Announc.">
        <title>Draft Genome Sequence of the Terrestrial Cyanobacterium Scytonema millei VB511283, Isolated from Eastern India.</title>
        <authorList>
            <person name="Sen D."/>
            <person name="Chandrababunaidu M.M."/>
            <person name="Singh D."/>
            <person name="Sanghi N."/>
            <person name="Ghorai A."/>
            <person name="Mishra G.P."/>
            <person name="Madduluri M."/>
            <person name="Adhikary S.P."/>
            <person name="Tripathy S."/>
        </authorList>
    </citation>
    <scope>NUCLEOTIDE SEQUENCE [LARGE SCALE GENOMIC DNA]</scope>
    <source>
        <strain evidence="2 3">VB511283</strain>
    </source>
</reference>
<dbReference type="EMBL" id="JTJC03000007">
    <property type="protein sequence ID" value="NHC37147.1"/>
    <property type="molecule type" value="Genomic_DNA"/>
</dbReference>
<name>A0A9X5E8F3_9CYAN</name>
<gene>
    <name evidence="2" type="ORF">QH73_0021340</name>
</gene>
<evidence type="ECO:0000313" key="3">
    <source>
        <dbReference type="Proteomes" id="UP000031532"/>
    </source>
</evidence>
<dbReference type="RefSeq" id="WP_132867454.1">
    <property type="nucleotide sequence ID" value="NZ_JTJC03000007.1"/>
</dbReference>
<feature type="region of interest" description="Disordered" evidence="1">
    <location>
        <begin position="41"/>
        <end position="67"/>
    </location>
</feature>
<organism evidence="2 3">
    <name type="scientific">Scytonema millei VB511283</name>
    <dbReference type="NCBI Taxonomy" id="1245923"/>
    <lineage>
        <taxon>Bacteria</taxon>
        <taxon>Bacillati</taxon>
        <taxon>Cyanobacteriota</taxon>
        <taxon>Cyanophyceae</taxon>
        <taxon>Nostocales</taxon>
        <taxon>Scytonemataceae</taxon>
        <taxon>Scytonema</taxon>
    </lineage>
</organism>
<keyword evidence="3" id="KW-1185">Reference proteome</keyword>
<dbReference type="AlphaFoldDB" id="A0A9X5E8F3"/>
<proteinExistence type="predicted"/>
<accession>A0A9X5E8F3</accession>